<dbReference type="RefSeq" id="WP_184474700.1">
    <property type="nucleotide sequence ID" value="NZ_JACHOV010000003.1"/>
</dbReference>
<feature type="region of interest" description="Disordered" evidence="1">
    <location>
        <begin position="19"/>
        <end position="81"/>
    </location>
</feature>
<name>A0A840HTK1_9SPHN</name>
<evidence type="ECO:0000313" key="2">
    <source>
        <dbReference type="EMBL" id="MBB4640888.1"/>
    </source>
</evidence>
<gene>
    <name evidence="2" type="ORF">HNQ99_001181</name>
</gene>
<protein>
    <submittedName>
        <fullName evidence="2">Uncharacterized protein</fullName>
    </submittedName>
</protein>
<keyword evidence="3" id="KW-1185">Reference proteome</keyword>
<sequence length="81" mass="8774">MKVAIFIFEPAPYQEKAEEASGGFFGGAPHKLRQDRAMAQARSSQEKADGLSAADETAKDPLKKARPKPGQLRVATEKTIC</sequence>
<evidence type="ECO:0000256" key="1">
    <source>
        <dbReference type="SAM" id="MobiDB-lite"/>
    </source>
</evidence>
<comment type="caution">
    <text evidence="2">The sequence shown here is derived from an EMBL/GenBank/DDBJ whole genome shotgun (WGS) entry which is preliminary data.</text>
</comment>
<dbReference type="EMBL" id="JACHOV010000003">
    <property type="protein sequence ID" value="MBB4640888.1"/>
    <property type="molecule type" value="Genomic_DNA"/>
</dbReference>
<evidence type="ECO:0000313" key="3">
    <source>
        <dbReference type="Proteomes" id="UP000575068"/>
    </source>
</evidence>
<organism evidence="2 3">
    <name type="scientific">Rhizorhapis suberifaciens</name>
    <name type="common">corky root of lettuce</name>
    <dbReference type="NCBI Taxonomy" id="13656"/>
    <lineage>
        <taxon>Bacteria</taxon>
        <taxon>Pseudomonadati</taxon>
        <taxon>Pseudomonadota</taxon>
        <taxon>Alphaproteobacteria</taxon>
        <taxon>Sphingomonadales</taxon>
        <taxon>Sphingomonadaceae</taxon>
        <taxon>Rhizorhapis</taxon>
    </lineage>
</organism>
<accession>A0A840HTK1</accession>
<dbReference type="Proteomes" id="UP000575068">
    <property type="component" value="Unassembled WGS sequence"/>
</dbReference>
<reference evidence="2 3" key="1">
    <citation type="submission" date="2020-08" db="EMBL/GenBank/DDBJ databases">
        <title>Genomic Encyclopedia of Type Strains, Phase IV (KMG-IV): sequencing the most valuable type-strain genomes for metagenomic binning, comparative biology and taxonomic classification.</title>
        <authorList>
            <person name="Goeker M."/>
        </authorList>
    </citation>
    <scope>NUCLEOTIDE SEQUENCE [LARGE SCALE GENOMIC DNA]</scope>
    <source>
        <strain evidence="2 3">DSM 7465</strain>
    </source>
</reference>
<dbReference type="AlphaFoldDB" id="A0A840HTK1"/>
<proteinExistence type="predicted"/>